<proteinExistence type="predicted"/>
<evidence type="ECO:0000256" key="1">
    <source>
        <dbReference type="SAM" id="MobiDB-lite"/>
    </source>
</evidence>
<name>A0A1Y6LJN6_ZYMTR</name>
<feature type="compositionally biased region" description="Acidic residues" evidence="1">
    <location>
        <begin position="255"/>
        <end position="273"/>
    </location>
</feature>
<evidence type="ECO:0000313" key="2">
    <source>
        <dbReference type="EMBL" id="SMY24606.1"/>
    </source>
</evidence>
<dbReference type="EMBL" id="LT882680">
    <property type="protein sequence ID" value="SMY24606.1"/>
    <property type="molecule type" value="Genomic_DNA"/>
</dbReference>
<dbReference type="Proteomes" id="UP000215453">
    <property type="component" value="Chromosome 5"/>
</dbReference>
<evidence type="ECO:0000313" key="3">
    <source>
        <dbReference type="Proteomes" id="UP000215453"/>
    </source>
</evidence>
<feature type="region of interest" description="Disordered" evidence="1">
    <location>
        <begin position="255"/>
        <end position="313"/>
    </location>
</feature>
<sequence length="328" mass="37234">MATTPHPQQALPAARQGSPNMAIAADASNHEDRSTFHFFDDVPRELRDLIYEYALHAPQRFLLGNSKFTVQPRRVPCSHLLTVSRQFKSEYMSCADKLATLEIFDHGESLPQPQEIVSLPSPALNISSLALHLIAESSDPSFPDMDLHMKWVRHIMSMLPRLRSLNVTVHANSEDLARIFGIKKAVAPWVQLTVLKEFEVYKTPTFMMPNLWSVSGHEGMKTPDFLVTRWSLQRGEWEDSTDKGPVLIGLLDDVQDEEDGGEDSGDAGDDVEHDEERTSVKDEDKEEHNEEELTAADDESDEEWLAPVNPYEYGTEEYRQFKREVLDA</sequence>
<dbReference type="AlphaFoldDB" id="A0A1Y6LJN6"/>
<accession>A0A1Y6LJN6</accession>
<feature type="compositionally biased region" description="Acidic residues" evidence="1">
    <location>
        <begin position="289"/>
        <end position="304"/>
    </location>
</feature>
<organism evidence="2 3">
    <name type="scientific">Zymoseptoria tritici ST99CH_1A5</name>
    <dbReference type="NCBI Taxonomy" id="1276529"/>
    <lineage>
        <taxon>Eukaryota</taxon>
        <taxon>Fungi</taxon>
        <taxon>Dikarya</taxon>
        <taxon>Ascomycota</taxon>
        <taxon>Pezizomycotina</taxon>
        <taxon>Dothideomycetes</taxon>
        <taxon>Dothideomycetidae</taxon>
        <taxon>Mycosphaerellales</taxon>
        <taxon>Mycosphaerellaceae</taxon>
        <taxon>Zymoseptoria</taxon>
    </lineage>
</organism>
<gene>
    <name evidence="2" type="ORF">ZT1A5_G6047</name>
</gene>
<protein>
    <submittedName>
        <fullName evidence="2">Uncharacterized protein</fullName>
    </submittedName>
</protein>
<reference evidence="2 3" key="1">
    <citation type="submission" date="2016-10" db="EMBL/GenBank/DDBJ databases">
        <authorList>
            <person name="Varghese N."/>
        </authorList>
    </citation>
    <scope>NUCLEOTIDE SEQUENCE [LARGE SCALE GENOMIC DNA]</scope>
</reference>
<feature type="compositionally biased region" description="Basic and acidic residues" evidence="1">
    <location>
        <begin position="274"/>
        <end position="288"/>
    </location>
</feature>